<sequence>MEGQTSMRATRLVVTAAHETRDYREVGVLQASWVGIDICSGISNGGRSDLMERRGIDEGRLKGDERRVGHRNSHFLDENQQRKHCSSRPIYVL</sequence>
<dbReference type="AlphaFoldDB" id="A0A4C1Z086"/>
<comment type="caution">
    <text evidence="2">The sequence shown here is derived from an EMBL/GenBank/DDBJ whole genome shotgun (WGS) entry which is preliminary data.</text>
</comment>
<evidence type="ECO:0000313" key="2">
    <source>
        <dbReference type="EMBL" id="GBP82141.1"/>
    </source>
</evidence>
<evidence type="ECO:0000313" key="3">
    <source>
        <dbReference type="Proteomes" id="UP000299102"/>
    </source>
</evidence>
<gene>
    <name evidence="2" type="ORF">EVAR_62194_1</name>
</gene>
<dbReference type="EMBL" id="BGZK01001549">
    <property type="protein sequence ID" value="GBP82141.1"/>
    <property type="molecule type" value="Genomic_DNA"/>
</dbReference>
<keyword evidence="3" id="KW-1185">Reference proteome</keyword>
<proteinExistence type="predicted"/>
<feature type="region of interest" description="Disordered" evidence="1">
    <location>
        <begin position="71"/>
        <end position="93"/>
    </location>
</feature>
<evidence type="ECO:0000256" key="1">
    <source>
        <dbReference type="SAM" id="MobiDB-lite"/>
    </source>
</evidence>
<reference evidence="2 3" key="1">
    <citation type="journal article" date="2019" name="Commun. Biol.">
        <title>The bagworm genome reveals a unique fibroin gene that provides high tensile strength.</title>
        <authorList>
            <person name="Kono N."/>
            <person name="Nakamura H."/>
            <person name="Ohtoshi R."/>
            <person name="Tomita M."/>
            <person name="Numata K."/>
            <person name="Arakawa K."/>
        </authorList>
    </citation>
    <scope>NUCLEOTIDE SEQUENCE [LARGE SCALE GENOMIC DNA]</scope>
</reference>
<accession>A0A4C1Z086</accession>
<protein>
    <submittedName>
        <fullName evidence="2">Uncharacterized protein</fullName>
    </submittedName>
</protein>
<name>A0A4C1Z086_EUMVA</name>
<organism evidence="2 3">
    <name type="scientific">Eumeta variegata</name>
    <name type="common">Bagworm moth</name>
    <name type="synonym">Eumeta japonica</name>
    <dbReference type="NCBI Taxonomy" id="151549"/>
    <lineage>
        <taxon>Eukaryota</taxon>
        <taxon>Metazoa</taxon>
        <taxon>Ecdysozoa</taxon>
        <taxon>Arthropoda</taxon>
        <taxon>Hexapoda</taxon>
        <taxon>Insecta</taxon>
        <taxon>Pterygota</taxon>
        <taxon>Neoptera</taxon>
        <taxon>Endopterygota</taxon>
        <taxon>Lepidoptera</taxon>
        <taxon>Glossata</taxon>
        <taxon>Ditrysia</taxon>
        <taxon>Tineoidea</taxon>
        <taxon>Psychidae</taxon>
        <taxon>Oiketicinae</taxon>
        <taxon>Eumeta</taxon>
    </lineage>
</organism>
<dbReference type="Proteomes" id="UP000299102">
    <property type="component" value="Unassembled WGS sequence"/>
</dbReference>